<feature type="domain" description="Alkyl hydroperoxide reductase subunit C/ Thiol specific antioxidant" evidence="1">
    <location>
        <begin position="257"/>
        <end position="365"/>
    </location>
</feature>
<dbReference type="EMBL" id="SNRY01002578">
    <property type="protein sequence ID" value="KAA6324409.1"/>
    <property type="molecule type" value="Genomic_DNA"/>
</dbReference>
<dbReference type="PANTHER" id="PTHR42852">
    <property type="entry name" value="THIOL:DISULFIDE INTERCHANGE PROTEIN DSBE"/>
    <property type="match status" value="1"/>
</dbReference>
<dbReference type="SUPFAM" id="SSF52833">
    <property type="entry name" value="Thioredoxin-like"/>
    <property type="match status" value="1"/>
</dbReference>
<protein>
    <submittedName>
        <fullName evidence="3">Thiol-disulfide oxidoreductase ResA</fullName>
    </submittedName>
</protein>
<gene>
    <name evidence="3" type="ORF">EZS27_026264</name>
</gene>
<evidence type="ECO:0000313" key="3">
    <source>
        <dbReference type="EMBL" id="KAA6324409.1"/>
    </source>
</evidence>
<reference evidence="3" key="1">
    <citation type="submission" date="2019-03" db="EMBL/GenBank/DDBJ databases">
        <title>Single cell metagenomics reveals metabolic interactions within the superorganism composed of flagellate Streblomastix strix and complex community of Bacteroidetes bacteria on its surface.</title>
        <authorList>
            <person name="Treitli S.C."/>
            <person name="Kolisko M."/>
            <person name="Husnik F."/>
            <person name="Keeling P."/>
            <person name="Hampl V."/>
        </authorList>
    </citation>
    <scope>NUCLEOTIDE SEQUENCE</scope>
    <source>
        <strain evidence="3">STM</strain>
    </source>
</reference>
<dbReference type="InterPro" id="IPR036249">
    <property type="entry name" value="Thioredoxin-like_sf"/>
</dbReference>
<dbReference type="AlphaFoldDB" id="A0A5J4QT64"/>
<organism evidence="3">
    <name type="scientific">termite gut metagenome</name>
    <dbReference type="NCBI Taxonomy" id="433724"/>
    <lineage>
        <taxon>unclassified sequences</taxon>
        <taxon>metagenomes</taxon>
        <taxon>organismal metagenomes</taxon>
    </lineage>
</organism>
<dbReference type="InterPro" id="IPR025380">
    <property type="entry name" value="DUF4369"/>
</dbReference>
<dbReference type="GO" id="GO:0016209">
    <property type="term" value="F:antioxidant activity"/>
    <property type="evidence" value="ECO:0007669"/>
    <property type="project" value="InterPro"/>
</dbReference>
<proteinExistence type="predicted"/>
<dbReference type="GO" id="GO:0016491">
    <property type="term" value="F:oxidoreductase activity"/>
    <property type="evidence" value="ECO:0007669"/>
    <property type="project" value="InterPro"/>
</dbReference>
<name>A0A5J4QT64_9ZZZZ</name>
<dbReference type="Pfam" id="PF14289">
    <property type="entry name" value="DUF4369"/>
    <property type="match status" value="1"/>
</dbReference>
<dbReference type="Gene3D" id="3.40.30.10">
    <property type="entry name" value="Glutaredoxin"/>
    <property type="match status" value="1"/>
</dbReference>
<accession>A0A5J4QT64</accession>
<evidence type="ECO:0000259" key="2">
    <source>
        <dbReference type="Pfam" id="PF14289"/>
    </source>
</evidence>
<dbReference type="PROSITE" id="PS51257">
    <property type="entry name" value="PROKAR_LIPOPROTEIN"/>
    <property type="match status" value="1"/>
</dbReference>
<evidence type="ECO:0000259" key="1">
    <source>
        <dbReference type="Pfam" id="PF00578"/>
    </source>
</evidence>
<dbReference type="Pfam" id="PF00578">
    <property type="entry name" value="AhpC-TSA"/>
    <property type="match status" value="1"/>
</dbReference>
<sequence length="384" mass="43570">MKNIYLVFLLIWVLSSCTSGSKFNVTGEVSNAEGKTLYLEASQLESIIILDSVKLKSSDGAFAFKQSRPESPEFYRLRIENKIINFSIDSTETIHVKAPYQGFSADYTIAGSDNCSRIKELTLKQIRLQNDVNKLIKESQAGAMGNAALEKRIDTMLKEYKDDVKVNYIYTGPNTASAYFALFQSLNNYRIFDPLYNKEDIKCFAAVATSLNNFYPNADRSKNLYNLVIKGLKNTRTPKEQTLEIPEDKIAEVGLIDINLKDIVGNGHKLTDLKGKVVLLDFTIFQSTVGVSHNYMLRDLYNKYAEKGFEIYQVSLDADEHLWKTSANNLPWICVRDANGIYSTAVNIYNVQQLPAYFLINKKNELSIRGENIKSLEEEIKKML</sequence>
<dbReference type="InterPro" id="IPR050553">
    <property type="entry name" value="Thioredoxin_ResA/DsbE_sf"/>
</dbReference>
<feature type="domain" description="DUF4369" evidence="2">
    <location>
        <begin position="23"/>
        <end position="113"/>
    </location>
</feature>
<comment type="caution">
    <text evidence="3">The sequence shown here is derived from an EMBL/GenBank/DDBJ whole genome shotgun (WGS) entry which is preliminary data.</text>
</comment>
<dbReference type="InterPro" id="IPR000866">
    <property type="entry name" value="AhpC/TSA"/>
</dbReference>
<dbReference type="PANTHER" id="PTHR42852:SF13">
    <property type="entry name" value="PROTEIN DIPZ"/>
    <property type="match status" value="1"/>
</dbReference>